<evidence type="ECO:0000259" key="1">
    <source>
        <dbReference type="Pfam" id="PF07969"/>
    </source>
</evidence>
<dbReference type="InterPro" id="IPR032466">
    <property type="entry name" value="Metal_Hydrolase"/>
</dbReference>
<dbReference type="PANTHER" id="PTHR22642:SF20">
    <property type="entry name" value="AMIDOHYDROLASE 3 DOMAIN-CONTAINING PROTEIN"/>
    <property type="match status" value="1"/>
</dbReference>
<reference evidence="2 3" key="1">
    <citation type="submission" date="2020-12" db="EMBL/GenBank/DDBJ databases">
        <title>FDA dAtabase for Regulatory Grade micrObial Sequences (FDA-ARGOS): Supporting development and validation of Infectious Disease Dx tests.</title>
        <authorList>
            <person name="Sproer C."/>
            <person name="Gronow S."/>
            <person name="Severitt S."/>
            <person name="Schroder I."/>
            <person name="Tallon L."/>
            <person name="Sadzewicz L."/>
            <person name="Zhao X."/>
            <person name="Boylan J."/>
            <person name="Ott S."/>
            <person name="Bowen H."/>
            <person name="Vavikolanu K."/>
            <person name="Mehta A."/>
            <person name="Aluvathingal J."/>
            <person name="Nadendla S."/>
            <person name="Lowell S."/>
            <person name="Myers T."/>
            <person name="Yan Y."/>
            <person name="Sichtig H."/>
        </authorList>
    </citation>
    <scope>NUCLEOTIDE SEQUENCE [LARGE SCALE GENOMIC DNA]</scope>
    <source>
        <strain evidence="2 3">FDAARGOS_990</strain>
    </source>
</reference>
<dbReference type="Pfam" id="PF07969">
    <property type="entry name" value="Amidohydro_3"/>
    <property type="match status" value="1"/>
</dbReference>
<dbReference type="Gene3D" id="3.10.310.70">
    <property type="match status" value="1"/>
</dbReference>
<protein>
    <submittedName>
        <fullName evidence="2">Amidohydrolase</fullName>
    </submittedName>
</protein>
<name>A0A7T4A0I0_9MICO</name>
<dbReference type="EMBL" id="CP065989">
    <property type="protein sequence ID" value="QQB15010.1"/>
    <property type="molecule type" value="Genomic_DNA"/>
</dbReference>
<dbReference type="CDD" id="cd01300">
    <property type="entry name" value="YtcJ_like"/>
    <property type="match status" value="1"/>
</dbReference>
<feature type="domain" description="Amidohydrolase 3" evidence="1">
    <location>
        <begin position="48"/>
        <end position="538"/>
    </location>
</feature>
<dbReference type="RefSeq" id="WP_198500042.1">
    <property type="nucleotide sequence ID" value="NZ_CP065989.1"/>
</dbReference>
<dbReference type="GO" id="GO:0016810">
    <property type="term" value="F:hydrolase activity, acting on carbon-nitrogen (but not peptide) bonds"/>
    <property type="evidence" value="ECO:0007669"/>
    <property type="project" value="InterPro"/>
</dbReference>
<accession>A0A7T4A0I0</accession>
<dbReference type="AlphaFoldDB" id="A0A7T4A0I0"/>
<dbReference type="Proteomes" id="UP000595374">
    <property type="component" value="Chromosome"/>
</dbReference>
<organism evidence="2 3">
    <name type="scientific">Brevibacterium casei</name>
    <dbReference type="NCBI Taxonomy" id="33889"/>
    <lineage>
        <taxon>Bacteria</taxon>
        <taxon>Bacillati</taxon>
        <taxon>Actinomycetota</taxon>
        <taxon>Actinomycetes</taxon>
        <taxon>Micrococcales</taxon>
        <taxon>Brevibacteriaceae</taxon>
        <taxon>Brevibacterium</taxon>
    </lineage>
</organism>
<dbReference type="Gene3D" id="2.30.40.10">
    <property type="entry name" value="Urease, subunit C, domain 1"/>
    <property type="match status" value="1"/>
</dbReference>
<evidence type="ECO:0000313" key="3">
    <source>
        <dbReference type="Proteomes" id="UP000595374"/>
    </source>
</evidence>
<dbReference type="InterPro" id="IPR013108">
    <property type="entry name" value="Amidohydro_3"/>
</dbReference>
<dbReference type="SUPFAM" id="SSF51556">
    <property type="entry name" value="Metallo-dependent hydrolases"/>
    <property type="match status" value="1"/>
</dbReference>
<gene>
    <name evidence="2" type="ORF">I6H47_03315</name>
</gene>
<dbReference type="InterPro" id="IPR011059">
    <property type="entry name" value="Metal-dep_hydrolase_composite"/>
</dbReference>
<dbReference type="PANTHER" id="PTHR22642">
    <property type="entry name" value="IMIDAZOLONEPROPIONASE"/>
    <property type="match status" value="1"/>
</dbReference>
<sequence length="547" mass="57698">MITVLTNATVFTGSADAPLHEAVALEAGRILAVGDADTVRAIAGEGAEVVDLDGALVSPGFVEAHTHLAMLGQTLDKVQLRDAGSLSEIQERLRAARSAQPEAAYLLGASWMFDAVPGGQPTAAMIDEVIDDIPVILDSNDVHSSWVNTAALEAMGITAETPDPPGGEIVRDADGHATGFMLETAAIEYVWSYLDEITTAADRDRFLDTAFAAYLANGVTAATDMALGEPELAAVVRLLERDGRLPFPVTAHWLLRPTGDPERDLAQVARAVEVRDQVAALDGSEWFRLAGVKFILDGVIDACTAAMRAPYANGTNAEAIWSFQTAAPVAVAADAAGLQLAMHAIGDHASEIALDLVEECVRANGPRLRSPRIEHLESVTDDTIRRMAALGVVASLQPVHCDPAIMDNWMAMLGDDRAETGFPWQKFRDAGVRIALGTDAPTAPLEAAHNLFIALTTRSALSPGPAVYHPERAFTPGQALEGLTRAGALAGEFDDGIGRIVPGGRANLVVLDVNPFTGDPDDLLEATVLRTYVDGELVAGSAASTRE</sequence>
<proteinExistence type="predicted"/>
<evidence type="ECO:0000313" key="2">
    <source>
        <dbReference type="EMBL" id="QQB15010.1"/>
    </source>
</evidence>
<keyword evidence="2" id="KW-0378">Hydrolase</keyword>
<dbReference type="SUPFAM" id="SSF51338">
    <property type="entry name" value="Composite domain of metallo-dependent hydrolases"/>
    <property type="match status" value="1"/>
</dbReference>
<dbReference type="InterPro" id="IPR033932">
    <property type="entry name" value="YtcJ-like"/>
</dbReference>
<dbReference type="Gene3D" id="3.20.20.140">
    <property type="entry name" value="Metal-dependent hydrolases"/>
    <property type="match status" value="1"/>
</dbReference>